<dbReference type="PRINTS" id="PR01333">
    <property type="entry name" value="2POREKCHANEL"/>
</dbReference>
<name>A0A915DGQ4_9BILA</name>
<keyword evidence="3 8" id="KW-0812">Transmembrane</keyword>
<evidence type="ECO:0000256" key="2">
    <source>
        <dbReference type="ARBA" id="ARBA00022448"/>
    </source>
</evidence>
<keyword evidence="11" id="KW-1185">Reference proteome</keyword>
<dbReference type="InterPro" id="IPR003280">
    <property type="entry name" value="2pore_dom_K_chnl"/>
</dbReference>
<keyword evidence="2 8" id="KW-0813">Transport</keyword>
<dbReference type="Pfam" id="PF07885">
    <property type="entry name" value="Ion_trans_2"/>
    <property type="match status" value="2"/>
</dbReference>
<keyword evidence="6 9" id="KW-0472">Membrane</keyword>
<comment type="similarity">
    <text evidence="8">Belongs to the two pore domain potassium channel (TC 1.A.1.8) family.</text>
</comment>
<dbReference type="Proteomes" id="UP000887574">
    <property type="component" value="Unplaced"/>
</dbReference>
<dbReference type="GO" id="GO:0005886">
    <property type="term" value="C:plasma membrane"/>
    <property type="evidence" value="ECO:0007669"/>
    <property type="project" value="TreeGrafter"/>
</dbReference>
<evidence type="ECO:0000256" key="9">
    <source>
        <dbReference type="SAM" id="Phobius"/>
    </source>
</evidence>
<dbReference type="PANTHER" id="PTHR11003">
    <property type="entry name" value="POTASSIUM CHANNEL, SUBFAMILY K"/>
    <property type="match status" value="1"/>
</dbReference>
<evidence type="ECO:0000259" key="10">
    <source>
        <dbReference type="Pfam" id="PF07885"/>
    </source>
</evidence>
<keyword evidence="4 9" id="KW-1133">Transmembrane helix</keyword>
<evidence type="ECO:0000313" key="12">
    <source>
        <dbReference type="WBParaSite" id="jg19275.1"/>
    </source>
</evidence>
<comment type="subcellular location">
    <subcellularLocation>
        <location evidence="1">Membrane</location>
        <topology evidence="1">Multi-pass membrane protein</topology>
    </subcellularLocation>
</comment>
<dbReference type="InterPro" id="IPR013099">
    <property type="entry name" value="K_chnl_dom"/>
</dbReference>
<feature type="transmembrane region" description="Helical" evidence="9">
    <location>
        <begin position="168"/>
        <end position="189"/>
    </location>
</feature>
<evidence type="ECO:0000313" key="11">
    <source>
        <dbReference type="Proteomes" id="UP000887574"/>
    </source>
</evidence>
<organism evidence="11 12">
    <name type="scientific">Ditylenchus dipsaci</name>
    <dbReference type="NCBI Taxonomy" id="166011"/>
    <lineage>
        <taxon>Eukaryota</taxon>
        <taxon>Metazoa</taxon>
        <taxon>Ecdysozoa</taxon>
        <taxon>Nematoda</taxon>
        <taxon>Chromadorea</taxon>
        <taxon>Rhabditida</taxon>
        <taxon>Tylenchina</taxon>
        <taxon>Tylenchomorpha</taxon>
        <taxon>Sphaerularioidea</taxon>
        <taxon>Anguinidae</taxon>
        <taxon>Anguininae</taxon>
        <taxon>Ditylenchus</taxon>
    </lineage>
</organism>
<evidence type="ECO:0000256" key="4">
    <source>
        <dbReference type="ARBA" id="ARBA00022989"/>
    </source>
</evidence>
<accession>A0A915DGQ4</accession>
<sequence>MVSGCRYFSKFFERFPGLKTFLLHFGLCVCVVVYILAGAHVIRNIEAVKVEQPILQSNSETAVVYEYRASEHNSTDPVASNSKTKHPLSRSRKCVIHAIASLSSGGQCDIRTQNFFDNAHQCYADDLNTSLQRFLAEEYTKSLLANAIHRPRSKATAYRETYKDWEYWTLKDSIIFCFTLITTIGYGHVAPETTAGRLFVIFYGFVGIPITMLIIADIGKFIAEFLRYFLRSWCRFFRSSCLFAIFSCNFHRNSDKTTRHNESPSEKEHLTGEPVMLLLAFALYIVAGSLIFSFYEPNMDFVKAIYFNFITLMTIGLGDVVPQNQKYLVITLIYCTVGLALTTCAVETGADYLRKLHYFGRKINEVENLQIWFGSKRLTVKQLVRSMGDQFELPAEKLDKLNLDYFVEQAIQVESGHMTTLRNEEDSLKPESTTNIYSPTDGDIIYIDEDEKQKRRISK</sequence>
<evidence type="ECO:0000256" key="3">
    <source>
        <dbReference type="ARBA" id="ARBA00022692"/>
    </source>
</evidence>
<evidence type="ECO:0000256" key="5">
    <source>
        <dbReference type="ARBA" id="ARBA00023065"/>
    </source>
</evidence>
<evidence type="ECO:0000256" key="8">
    <source>
        <dbReference type="RuleBase" id="RU003857"/>
    </source>
</evidence>
<evidence type="ECO:0000256" key="7">
    <source>
        <dbReference type="ARBA" id="ARBA00023303"/>
    </source>
</evidence>
<dbReference type="PANTHER" id="PTHR11003:SF97">
    <property type="entry name" value="POTASSIUM CHANNEL DOMAIN-CONTAINING PROTEIN"/>
    <property type="match status" value="1"/>
</dbReference>
<dbReference type="AlphaFoldDB" id="A0A915DGQ4"/>
<feature type="domain" description="Potassium channel" evidence="10">
    <location>
        <begin position="281"/>
        <end position="354"/>
    </location>
</feature>
<feature type="domain" description="Potassium channel" evidence="10">
    <location>
        <begin position="161"/>
        <end position="223"/>
    </location>
</feature>
<evidence type="ECO:0000256" key="6">
    <source>
        <dbReference type="ARBA" id="ARBA00023136"/>
    </source>
</evidence>
<feature type="transmembrane region" description="Helical" evidence="9">
    <location>
        <begin position="21"/>
        <end position="42"/>
    </location>
</feature>
<dbReference type="GO" id="GO:0015271">
    <property type="term" value="F:outward rectifier potassium channel activity"/>
    <property type="evidence" value="ECO:0007669"/>
    <property type="project" value="TreeGrafter"/>
</dbReference>
<dbReference type="GO" id="GO:0030322">
    <property type="term" value="P:stabilization of membrane potential"/>
    <property type="evidence" value="ECO:0007669"/>
    <property type="project" value="TreeGrafter"/>
</dbReference>
<feature type="transmembrane region" description="Helical" evidence="9">
    <location>
        <begin position="304"/>
        <end position="321"/>
    </location>
</feature>
<keyword evidence="5 8" id="KW-0406">Ion transport</keyword>
<reference evidence="12" key="1">
    <citation type="submission" date="2022-11" db="UniProtKB">
        <authorList>
            <consortium name="WormBaseParasite"/>
        </authorList>
    </citation>
    <scope>IDENTIFICATION</scope>
</reference>
<evidence type="ECO:0000256" key="1">
    <source>
        <dbReference type="ARBA" id="ARBA00004141"/>
    </source>
</evidence>
<feature type="transmembrane region" description="Helical" evidence="9">
    <location>
        <begin position="327"/>
        <end position="346"/>
    </location>
</feature>
<dbReference type="SUPFAM" id="SSF81324">
    <property type="entry name" value="Voltage-gated potassium channels"/>
    <property type="match status" value="2"/>
</dbReference>
<dbReference type="WBParaSite" id="jg19275.1">
    <property type="protein sequence ID" value="jg19275.1"/>
    <property type="gene ID" value="jg19275"/>
</dbReference>
<feature type="transmembrane region" description="Helical" evidence="9">
    <location>
        <begin position="274"/>
        <end position="292"/>
    </location>
</feature>
<protein>
    <submittedName>
        <fullName evidence="12">Potassium channel domain-containing protein</fullName>
    </submittedName>
</protein>
<keyword evidence="7 8" id="KW-0407">Ion channel</keyword>
<proteinExistence type="inferred from homology"/>
<feature type="transmembrane region" description="Helical" evidence="9">
    <location>
        <begin position="195"/>
        <end position="215"/>
    </location>
</feature>
<dbReference type="Gene3D" id="1.10.287.70">
    <property type="match status" value="1"/>
</dbReference>
<dbReference type="GO" id="GO:0022841">
    <property type="term" value="F:potassium ion leak channel activity"/>
    <property type="evidence" value="ECO:0007669"/>
    <property type="project" value="TreeGrafter"/>
</dbReference>